<proteinExistence type="predicted"/>
<reference evidence="2" key="1">
    <citation type="journal article" date="2019" name="Int. J. Syst. Evol. Microbiol.">
        <title>The Global Catalogue of Microorganisms (GCM) 10K type strain sequencing project: providing services to taxonomists for standard genome sequencing and annotation.</title>
        <authorList>
            <consortium name="The Broad Institute Genomics Platform"/>
            <consortium name="The Broad Institute Genome Sequencing Center for Infectious Disease"/>
            <person name="Wu L."/>
            <person name="Ma J."/>
        </authorList>
    </citation>
    <scope>NUCLEOTIDE SEQUENCE [LARGE SCALE GENOMIC DNA]</scope>
    <source>
        <strain evidence="2">CGMCC 1.10759</strain>
    </source>
</reference>
<evidence type="ECO:0000313" key="1">
    <source>
        <dbReference type="EMBL" id="MFC4314259.1"/>
    </source>
</evidence>
<evidence type="ECO:0000313" key="2">
    <source>
        <dbReference type="Proteomes" id="UP001595904"/>
    </source>
</evidence>
<dbReference type="InterPro" id="IPR014845">
    <property type="entry name" value="GYD/TTHA1554"/>
</dbReference>
<comment type="caution">
    <text evidence="1">The sequence shown here is derived from an EMBL/GenBank/DDBJ whole genome shotgun (WGS) entry which is preliminary data.</text>
</comment>
<dbReference type="EMBL" id="JBHSDU010000015">
    <property type="protein sequence ID" value="MFC4314259.1"/>
    <property type="molecule type" value="Genomic_DNA"/>
</dbReference>
<name>A0ABV8T757_9GAMM</name>
<organism evidence="1 2">
    <name type="scientific">Steroidobacter flavus</name>
    <dbReference type="NCBI Taxonomy" id="1842136"/>
    <lineage>
        <taxon>Bacteria</taxon>
        <taxon>Pseudomonadati</taxon>
        <taxon>Pseudomonadota</taxon>
        <taxon>Gammaproteobacteria</taxon>
        <taxon>Steroidobacterales</taxon>
        <taxon>Steroidobacteraceae</taxon>
        <taxon>Steroidobacter</taxon>
    </lineage>
</organism>
<keyword evidence="2" id="KW-1185">Reference proteome</keyword>
<dbReference type="RefSeq" id="WP_380605294.1">
    <property type="nucleotide sequence ID" value="NZ_JBHSDU010000015.1"/>
</dbReference>
<dbReference type="Proteomes" id="UP001595904">
    <property type="component" value="Unassembled WGS sequence"/>
</dbReference>
<sequence length="97" mass="10553">MATYISLLRYTQQGMEKIKESPARLDAARKAFEQLGANLKAFYLVTGRYDAVVIAEAADATAIAKASLALGARGNVRTEMLLAFTEEEFRKIVGGLP</sequence>
<gene>
    <name evidence="1" type="ORF">ACFPN2_34665</name>
</gene>
<dbReference type="Pfam" id="PF08734">
    <property type="entry name" value="GYD"/>
    <property type="match status" value="1"/>
</dbReference>
<protein>
    <submittedName>
        <fullName evidence="1">GYD domain-containing protein</fullName>
    </submittedName>
</protein>
<accession>A0ABV8T757</accession>